<evidence type="ECO:0000313" key="1">
    <source>
        <dbReference type="EMBL" id="KAI0066552.1"/>
    </source>
</evidence>
<comment type="caution">
    <text evidence="1">The sequence shown here is derived from an EMBL/GenBank/DDBJ whole genome shotgun (WGS) entry which is preliminary data.</text>
</comment>
<dbReference type="Proteomes" id="UP000814140">
    <property type="component" value="Unassembled WGS sequence"/>
</dbReference>
<protein>
    <submittedName>
        <fullName evidence="1">Uncharacterized protein</fullName>
    </submittedName>
</protein>
<gene>
    <name evidence="1" type="ORF">BV25DRAFT_1912611</name>
</gene>
<evidence type="ECO:0000313" key="2">
    <source>
        <dbReference type="Proteomes" id="UP000814140"/>
    </source>
</evidence>
<organism evidence="1 2">
    <name type="scientific">Artomyces pyxidatus</name>
    <dbReference type="NCBI Taxonomy" id="48021"/>
    <lineage>
        <taxon>Eukaryota</taxon>
        <taxon>Fungi</taxon>
        <taxon>Dikarya</taxon>
        <taxon>Basidiomycota</taxon>
        <taxon>Agaricomycotina</taxon>
        <taxon>Agaricomycetes</taxon>
        <taxon>Russulales</taxon>
        <taxon>Auriscalpiaceae</taxon>
        <taxon>Artomyces</taxon>
    </lineage>
</organism>
<proteinExistence type="predicted"/>
<reference evidence="1" key="2">
    <citation type="journal article" date="2022" name="New Phytol.">
        <title>Evolutionary transition to the ectomycorrhizal habit in the genomes of a hyperdiverse lineage of mushroom-forming fungi.</title>
        <authorList>
            <person name="Looney B."/>
            <person name="Miyauchi S."/>
            <person name="Morin E."/>
            <person name="Drula E."/>
            <person name="Courty P.E."/>
            <person name="Kohler A."/>
            <person name="Kuo A."/>
            <person name="LaButti K."/>
            <person name="Pangilinan J."/>
            <person name="Lipzen A."/>
            <person name="Riley R."/>
            <person name="Andreopoulos W."/>
            <person name="He G."/>
            <person name="Johnson J."/>
            <person name="Nolan M."/>
            <person name="Tritt A."/>
            <person name="Barry K.W."/>
            <person name="Grigoriev I.V."/>
            <person name="Nagy L.G."/>
            <person name="Hibbett D."/>
            <person name="Henrissat B."/>
            <person name="Matheny P.B."/>
            <person name="Labbe J."/>
            <person name="Martin F.M."/>
        </authorList>
    </citation>
    <scope>NUCLEOTIDE SEQUENCE</scope>
    <source>
        <strain evidence="1">HHB10654</strain>
    </source>
</reference>
<name>A0ACB8TDQ1_9AGAM</name>
<dbReference type="EMBL" id="MU277192">
    <property type="protein sequence ID" value="KAI0066552.1"/>
    <property type="molecule type" value="Genomic_DNA"/>
</dbReference>
<accession>A0ACB8TDQ1</accession>
<reference evidence="1" key="1">
    <citation type="submission" date="2021-03" db="EMBL/GenBank/DDBJ databases">
        <authorList>
            <consortium name="DOE Joint Genome Institute"/>
            <person name="Ahrendt S."/>
            <person name="Looney B.P."/>
            <person name="Miyauchi S."/>
            <person name="Morin E."/>
            <person name="Drula E."/>
            <person name="Courty P.E."/>
            <person name="Chicoki N."/>
            <person name="Fauchery L."/>
            <person name="Kohler A."/>
            <person name="Kuo A."/>
            <person name="Labutti K."/>
            <person name="Pangilinan J."/>
            <person name="Lipzen A."/>
            <person name="Riley R."/>
            <person name="Andreopoulos W."/>
            <person name="He G."/>
            <person name="Johnson J."/>
            <person name="Barry K.W."/>
            <person name="Grigoriev I.V."/>
            <person name="Nagy L."/>
            <person name="Hibbett D."/>
            <person name="Henrissat B."/>
            <person name="Matheny P.B."/>
            <person name="Labbe J."/>
            <person name="Martin F."/>
        </authorList>
    </citation>
    <scope>NUCLEOTIDE SEQUENCE</scope>
    <source>
        <strain evidence="1">HHB10654</strain>
    </source>
</reference>
<keyword evidence="2" id="KW-1185">Reference proteome</keyword>
<sequence>MHDSNAVIFLGAMPVDDFLKDFVPAAPTPAPLGIIDLDESSPAPYDVEFVRAVEANGLLPGLGAIPVSDLEHPQGYSAVSVMLA</sequence>